<feature type="region of interest" description="Disordered" evidence="4">
    <location>
        <begin position="436"/>
        <end position="455"/>
    </location>
</feature>
<feature type="region of interest" description="Disordered" evidence="4">
    <location>
        <begin position="358"/>
        <end position="377"/>
    </location>
</feature>
<evidence type="ECO:0000259" key="5">
    <source>
        <dbReference type="Pfam" id="PF08573"/>
    </source>
</evidence>
<feature type="compositionally biased region" description="Low complexity" evidence="4">
    <location>
        <begin position="102"/>
        <end position="113"/>
    </location>
</feature>
<evidence type="ECO:0000313" key="7">
    <source>
        <dbReference type="Proteomes" id="UP001338125"/>
    </source>
</evidence>
<protein>
    <recommendedName>
        <fullName evidence="5">DNA endonuclease activator Ctp1 C-terminal domain-containing protein</fullName>
    </recommendedName>
</protein>
<dbReference type="Pfam" id="PF08573">
    <property type="entry name" value="SAE2"/>
    <property type="match status" value="1"/>
</dbReference>
<keyword evidence="2" id="KW-0227">DNA damage</keyword>
<name>A0ABR0SJE2_9HYPO</name>
<feature type="compositionally biased region" description="Basic and acidic residues" evidence="4">
    <location>
        <begin position="366"/>
        <end position="375"/>
    </location>
</feature>
<feature type="compositionally biased region" description="Polar residues" evidence="4">
    <location>
        <begin position="184"/>
        <end position="193"/>
    </location>
</feature>
<keyword evidence="3" id="KW-0539">Nucleus</keyword>
<comment type="subcellular location">
    <subcellularLocation>
        <location evidence="1">Nucleus</location>
    </subcellularLocation>
</comment>
<gene>
    <name evidence="6" type="ORF">PT974_05677</name>
</gene>
<feature type="region of interest" description="Disordered" evidence="4">
    <location>
        <begin position="304"/>
        <end position="330"/>
    </location>
</feature>
<feature type="region of interest" description="Disordered" evidence="4">
    <location>
        <begin position="91"/>
        <end position="116"/>
    </location>
</feature>
<feature type="region of interest" description="Disordered" evidence="4">
    <location>
        <begin position="461"/>
        <end position="505"/>
    </location>
</feature>
<comment type="caution">
    <text evidence="6">The sequence shown here is derived from an EMBL/GenBank/DDBJ whole genome shotgun (WGS) entry which is preliminary data.</text>
</comment>
<dbReference type="EMBL" id="JAVFKD010000012">
    <property type="protein sequence ID" value="KAK5992276.1"/>
    <property type="molecule type" value="Genomic_DNA"/>
</dbReference>
<evidence type="ECO:0000256" key="4">
    <source>
        <dbReference type="SAM" id="MobiDB-lite"/>
    </source>
</evidence>
<keyword evidence="7" id="KW-1185">Reference proteome</keyword>
<reference evidence="6 7" key="1">
    <citation type="submission" date="2024-01" db="EMBL/GenBank/DDBJ databases">
        <title>Complete genome of Cladobotryum mycophilum ATHUM6906.</title>
        <authorList>
            <person name="Christinaki A.C."/>
            <person name="Myridakis A.I."/>
            <person name="Kouvelis V.N."/>
        </authorList>
    </citation>
    <scope>NUCLEOTIDE SEQUENCE [LARGE SCALE GENOMIC DNA]</scope>
    <source>
        <strain evidence="6 7">ATHUM6906</strain>
    </source>
</reference>
<evidence type="ECO:0000256" key="3">
    <source>
        <dbReference type="ARBA" id="ARBA00023242"/>
    </source>
</evidence>
<feature type="domain" description="DNA endonuclease activator Ctp1 C-terminal" evidence="5">
    <location>
        <begin position="528"/>
        <end position="631"/>
    </location>
</feature>
<proteinExistence type="predicted"/>
<evidence type="ECO:0000313" key="6">
    <source>
        <dbReference type="EMBL" id="KAK5992276.1"/>
    </source>
</evidence>
<evidence type="ECO:0000256" key="1">
    <source>
        <dbReference type="ARBA" id="ARBA00004123"/>
    </source>
</evidence>
<feature type="compositionally biased region" description="Basic and acidic residues" evidence="4">
    <location>
        <begin position="309"/>
        <end position="318"/>
    </location>
</feature>
<organism evidence="6 7">
    <name type="scientific">Cladobotryum mycophilum</name>
    <dbReference type="NCBI Taxonomy" id="491253"/>
    <lineage>
        <taxon>Eukaryota</taxon>
        <taxon>Fungi</taxon>
        <taxon>Dikarya</taxon>
        <taxon>Ascomycota</taxon>
        <taxon>Pezizomycotina</taxon>
        <taxon>Sordariomycetes</taxon>
        <taxon>Hypocreomycetidae</taxon>
        <taxon>Hypocreales</taxon>
        <taxon>Hypocreaceae</taxon>
        <taxon>Cladobotryum</taxon>
    </lineage>
</organism>
<evidence type="ECO:0000256" key="2">
    <source>
        <dbReference type="ARBA" id="ARBA00022763"/>
    </source>
</evidence>
<accession>A0ABR0SJE2</accession>
<dbReference type="InterPro" id="IPR013882">
    <property type="entry name" value="Ctp1_C"/>
</dbReference>
<sequence length="656" mass="74324">MATWFERGRPAIFEALNDVCEKIDRDLRAELQQRKSLLKDAGTCTVNDDDSGDNLATIDRLEKENAKLQAQLATMTASTPRDAKRRDLLLDAPRYHPPPTPSATETTPTSSNSAKGDNYDFVKLQLRFNALSDNFKKAKEALQRRKDERDKWIQHATWLEKKIKAAEEEHMIHILERGHRNSRANKPSASFTSDDGILDLPPLPPSTQGEPEEEETMDLPPLEASCEEREVVIKHEPSSDTPVVVSERVLKKRRVEGGGGTEVTGIRRIKLEPNDSSPIRTFERYGIHTQESLDLGDIAQKMATPRKRKEVDDPHQGEEQEMPSDTPTPLFVHPDHPQTVSRVNFTKRVPVSSILTPVSGNKRSIRPTDDKDETPSVRIGLSRGIGVLAEDGGVYGKDTSERKQRNLNTPISTVKGRLDCLLNTPALENTPTISRLGQTVDSPQHDLGIPERRELPFERMARQNNKRHSTDANTTPRFKAPDQRTPAPERSPQKGKNPASVLRRKPLSELRLDDFKINPATNDGHDFAFSEVVRDKDDRACLRGCTDLHCCGKQFRALALSQRPNPPLTAAQRQEEQKLLEAYLGDYSYRLAAMSKEERNELWLEAKTEELANKYGKHRHRFSRMQSPPAFGTRISLIHKSWKLKGRKRRNERNRP</sequence>
<feature type="region of interest" description="Disordered" evidence="4">
    <location>
        <begin position="179"/>
        <end position="218"/>
    </location>
</feature>
<dbReference type="Proteomes" id="UP001338125">
    <property type="component" value="Unassembled WGS sequence"/>
</dbReference>